<dbReference type="Gene3D" id="2.40.420.20">
    <property type="match status" value="1"/>
</dbReference>
<dbReference type="OrthoDB" id="3268648at2"/>
<reference evidence="3 4" key="1">
    <citation type="submission" date="2019-03" db="EMBL/GenBank/DDBJ databases">
        <title>Draft genome sequences of novel Actinobacteria.</title>
        <authorList>
            <person name="Sahin N."/>
            <person name="Ay H."/>
            <person name="Saygin H."/>
        </authorList>
    </citation>
    <scope>NUCLEOTIDE SEQUENCE [LARGE SCALE GENOMIC DNA]</scope>
    <source>
        <strain evidence="3 4">5K138</strain>
    </source>
</reference>
<evidence type="ECO:0000259" key="2">
    <source>
        <dbReference type="Pfam" id="PF01471"/>
    </source>
</evidence>
<dbReference type="EMBL" id="SMKZ01000084">
    <property type="protein sequence ID" value="TDD96296.1"/>
    <property type="molecule type" value="Genomic_DNA"/>
</dbReference>
<dbReference type="PANTHER" id="PTHR30469:SF15">
    <property type="entry name" value="HLYD FAMILY OF SECRETION PROTEINS"/>
    <property type="match status" value="1"/>
</dbReference>
<sequence>MTATIDHDSDLGQPPRRHRRTGLLWLTMGAVAAAGGGGAYWYLTQDDGDPSAGPTSAPVATAEVTRGTLAATETWAGTLGHGDALTVLSGQGTITRLAAQDAEVTRGTELFRLDERPVTALLGAIPMYRDLGPGDTGVDVEQLEANLVALGYDGFTADDEYTEYTADAVSEWQEDIGAEETGAVGRSDVVFLPEGGRVGTVHADVGGAVSPGAPVLDITGTDQVATLEVEVADRDLLAIGAAVTVVLPDGTEVAGTVAASSVVEQAPPAGGGGEEEEGADTAVAEVEVTLAEPADAGLVGSPIDVVLPVDQRADVLLVPVSALLAMSGGGYGLEVVAADGTTSVVPVEAGLFADGQVEVTGEGIAEGTVVGVAGR</sequence>
<feature type="transmembrane region" description="Helical" evidence="1">
    <location>
        <begin position="23"/>
        <end position="43"/>
    </location>
</feature>
<dbReference type="AlphaFoldDB" id="A0A4R5CBY6"/>
<dbReference type="InterPro" id="IPR036365">
    <property type="entry name" value="PGBD-like_sf"/>
</dbReference>
<gene>
    <name evidence="3" type="ORF">E1269_30640</name>
</gene>
<dbReference type="RefSeq" id="WP_131901828.1">
    <property type="nucleotide sequence ID" value="NZ_SMKZ01000084.1"/>
</dbReference>
<dbReference type="InParanoid" id="A0A4R5CBY6"/>
<evidence type="ECO:0000313" key="3">
    <source>
        <dbReference type="EMBL" id="TDD96296.1"/>
    </source>
</evidence>
<dbReference type="Proteomes" id="UP000294739">
    <property type="component" value="Unassembled WGS sequence"/>
</dbReference>
<dbReference type="Gene3D" id="1.10.101.10">
    <property type="entry name" value="PGBD-like superfamily/PGBD"/>
    <property type="match status" value="1"/>
</dbReference>
<keyword evidence="4" id="KW-1185">Reference proteome</keyword>
<dbReference type="GO" id="GO:1990281">
    <property type="term" value="C:efflux pump complex"/>
    <property type="evidence" value="ECO:0007669"/>
    <property type="project" value="TreeGrafter"/>
</dbReference>
<comment type="caution">
    <text evidence="3">The sequence shown here is derived from an EMBL/GenBank/DDBJ whole genome shotgun (WGS) entry which is preliminary data.</text>
</comment>
<dbReference type="SUPFAM" id="SSF47090">
    <property type="entry name" value="PGBD-like"/>
    <property type="match status" value="1"/>
</dbReference>
<proteinExistence type="predicted"/>
<dbReference type="Pfam" id="PF01471">
    <property type="entry name" value="PG_binding_1"/>
    <property type="match status" value="1"/>
</dbReference>
<feature type="domain" description="Peptidoglycan binding-like" evidence="2">
    <location>
        <begin position="137"/>
        <end position="186"/>
    </location>
</feature>
<name>A0A4R5CBY6_9ACTN</name>
<organism evidence="3 4">
    <name type="scientific">Jiangella asiatica</name>
    <dbReference type="NCBI Taxonomy" id="2530372"/>
    <lineage>
        <taxon>Bacteria</taxon>
        <taxon>Bacillati</taxon>
        <taxon>Actinomycetota</taxon>
        <taxon>Actinomycetes</taxon>
        <taxon>Jiangellales</taxon>
        <taxon>Jiangellaceae</taxon>
        <taxon>Jiangella</taxon>
    </lineage>
</organism>
<dbReference type="InterPro" id="IPR002477">
    <property type="entry name" value="Peptidoglycan-bd-like"/>
</dbReference>
<dbReference type="InterPro" id="IPR036366">
    <property type="entry name" value="PGBDSf"/>
</dbReference>
<keyword evidence="1" id="KW-0472">Membrane</keyword>
<keyword evidence="1" id="KW-1133">Transmembrane helix</keyword>
<keyword evidence="1" id="KW-0812">Transmembrane</keyword>
<evidence type="ECO:0000256" key="1">
    <source>
        <dbReference type="SAM" id="Phobius"/>
    </source>
</evidence>
<accession>A0A4R5CBY6</accession>
<dbReference type="GO" id="GO:0015562">
    <property type="term" value="F:efflux transmembrane transporter activity"/>
    <property type="evidence" value="ECO:0007669"/>
    <property type="project" value="TreeGrafter"/>
</dbReference>
<evidence type="ECO:0000313" key="4">
    <source>
        <dbReference type="Proteomes" id="UP000294739"/>
    </source>
</evidence>
<protein>
    <submittedName>
        <fullName evidence="3">HlyD family efflux transporter periplasmic adaptor subunit</fullName>
    </submittedName>
</protein>
<dbReference type="PANTHER" id="PTHR30469">
    <property type="entry name" value="MULTIDRUG RESISTANCE PROTEIN MDTA"/>
    <property type="match status" value="1"/>
</dbReference>